<keyword evidence="2" id="KW-0472">Membrane</keyword>
<evidence type="ECO:0000313" key="3">
    <source>
        <dbReference type="EMBL" id="BAN01449.1"/>
    </source>
</evidence>
<reference evidence="3 4" key="1">
    <citation type="journal article" date="2013" name="Int. J. Syst. Evol. Microbiol.">
        <title>Ilumatobacter nonamiense sp. nov. and Ilumatobacter coccineum sp. nov., isolated from seashore sand.</title>
        <authorList>
            <person name="Matsumoto A."/>
            <person name="Kasai H."/>
            <person name="Matsuo Y."/>
            <person name="Shizuri Y."/>
            <person name="Ichikawa N."/>
            <person name="Fujita N."/>
            <person name="Omura S."/>
            <person name="Takahashi Y."/>
        </authorList>
    </citation>
    <scope>NUCLEOTIDE SEQUENCE [LARGE SCALE GENOMIC DNA]</scope>
    <source>
        <strain evidence="4">NBRC 103263 / KCTC 29153 / YM16-304</strain>
    </source>
</reference>
<dbReference type="KEGG" id="aym:YM304_11350"/>
<accession>A0A6C7E8C6</accession>
<gene>
    <name evidence="3" type="ORF">YM304_11350</name>
</gene>
<organism evidence="3 4">
    <name type="scientific">Ilumatobacter coccineus (strain NBRC 103263 / KCTC 29153 / YM16-304)</name>
    <dbReference type="NCBI Taxonomy" id="1313172"/>
    <lineage>
        <taxon>Bacteria</taxon>
        <taxon>Bacillati</taxon>
        <taxon>Actinomycetota</taxon>
        <taxon>Acidimicrobiia</taxon>
        <taxon>Acidimicrobiales</taxon>
        <taxon>Ilumatobacteraceae</taxon>
        <taxon>Ilumatobacter</taxon>
    </lineage>
</organism>
<feature type="region of interest" description="Disordered" evidence="1">
    <location>
        <begin position="9"/>
        <end position="37"/>
    </location>
</feature>
<dbReference type="Proteomes" id="UP000011863">
    <property type="component" value="Chromosome"/>
</dbReference>
<feature type="transmembrane region" description="Helical" evidence="2">
    <location>
        <begin position="48"/>
        <end position="69"/>
    </location>
</feature>
<evidence type="ECO:0000256" key="1">
    <source>
        <dbReference type="SAM" id="MobiDB-lite"/>
    </source>
</evidence>
<dbReference type="RefSeq" id="WP_015440696.1">
    <property type="nucleotide sequence ID" value="NC_020520.1"/>
</dbReference>
<name>A0A6C7E8C6_ILUCY</name>
<sequence>MSDLAQLVKSTLDAEAERAPDAPPWSPSYSLARSVGSAGNGGHRSRSIWLYATGIAAVAASVIGVLVVAGRDPAPVDAPATADDPNPPVDEPAPVVESLPAVWAPPGEEFPLEDLGPVESVGGDAVALAELTRQIGVVDHPPLTVYSSIGYVGEQSLVEWRCLSSGGGAGCSPVGFAGPDLSVTSSIDNRAAEFDLWTWSNVPTDADYVVYGDGPDARWQAPISGVAAFPNVDWFDSVAVAYDSAGVEVGRVDPSIVAASQDQYIESQPLAADLEREQATEVVEVMNAAAMSCLTDAGATFGSGTVGRLGDGDAGLDPDSVWAACVAAASSAVDEWMQANEIRFFDPTSESPEADEPFIDYGS</sequence>
<keyword evidence="2" id="KW-0812">Transmembrane</keyword>
<evidence type="ECO:0000256" key="2">
    <source>
        <dbReference type="SAM" id="Phobius"/>
    </source>
</evidence>
<evidence type="ECO:0000313" key="4">
    <source>
        <dbReference type="Proteomes" id="UP000011863"/>
    </source>
</evidence>
<proteinExistence type="predicted"/>
<protein>
    <submittedName>
        <fullName evidence="3">Uncharacterized protein</fullName>
    </submittedName>
</protein>
<dbReference type="EMBL" id="AP012057">
    <property type="protein sequence ID" value="BAN01449.1"/>
    <property type="molecule type" value="Genomic_DNA"/>
</dbReference>
<dbReference type="AlphaFoldDB" id="A0A6C7E8C6"/>
<keyword evidence="4" id="KW-1185">Reference proteome</keyword>
<keyword evidence="2" id="KW-1133">Transmembrane helix</keyword>